<evidence type="ECO:0000313" key="2">
    <source>
        <dbReference type="Proteomes" id="UP001501771"/>
    </source>
</evidence>
<evidence type="ECO:0000313" key="1">
    <source>
        <dbReference type="EMBL" id="GAA2136180.1"/>
    </source>
</evidence>
<gene>
    <name evidence="1" type="ORF">GCM10009844_02240</name>
</gene>
<keyword evidence="2" id="KW-1185">Reference proteome</keyword>
<evidence type="ECO:0008006" key="3">
    <source>
        <dbReference type="Google" id="ProtNLM"/>
    </source>
</evidence>
<sequence length="153" mass="16505">MTGHFRALSGRDAHTGDMVDLETARALRQAGVVWTPAKGDRFAVPDRDLDDEVFVVSDMVIETVDVPHGPRILAFNGTTEWALDSLEAGEALWLPREDQLRDLLGDAFVSLEQLPGPASGWAVTVDADGEPSRHVDVDAEAAYVRAVLAVLSA</sequence>
<dbReference type="Proteomes" id="UP001501771">
    <property type="component" value="Unassembled WGS sequence"/>
</dbReference>
<accession>A0ABN2Z3D9</accession>
<protein>
    <recommendedName>
        <fullName evidence="3">Pilus assembly protein CpaE</fullName>
    </recommendedName>
</protein>
<comment type="caution">
    <text evidence="1">The sequence shown here is derived from an EMBL/GenBank/DDBJ whole genome shotgun (WGS) entry which is preliminary data.</text>
</comment>
<proteinExistence type="predicted"/>
<organism evidence="1 2">
    <name type="scientific">Nocardioides koreensis</name>
    <dbReference type="NCBI Taxonomy" id="433651"/>
    <lineage>
        <taxon>Bacteria</taxon>
        <taxon>Bacillati</taxon>
        <taxon>Actinomycetota</taxon>
        <taxon>Actinomycetes</taxon>
        <taxon>Propionibacteriales</taxon>
        <taxon>Nocardioidaceae</taxon>
        <taxon>Nocardioides</taxon>
    </lineage>
</organism>
<name>A0ABN2Z3D9_9ACTN</name>
<reference evidence="1 2" key="1">
    <citation type="journal article" date="2019" name="Int. J. Syst. Evol. Microbiol.">
        <title>The Global Catalogue of Microorganisms (GCM) 10K type strain sequencing project: providing services to taxonomists for standard genome sequencing and annotation.</title>
        <authorList>
            <consortium name="The Broad Institute Genomics Platform"/>
            <consortium name="The Broad Institute Genome Sequencing Center for Infectious Disease"/>
            <person name="Wu L."/>
            <person name="Ma J."/>
        </authorList>
    </citation>
    <scope>NUCLEOTIDE SEQUENCE [LARGE SCALE GENOMIC DNA]</scope>
    <source>
        <strain evidence="1 2">JCM 16022</strain>
    </source>
</reference>
<dbReference type="EMBL" id="BAAAQR010000001">
    <property type="protein sequence ID" value="GAA2136180.1"/>
    <property type="molecule type" value="Genomic_DNA"/>
</dbReference>